<organism evidence="1 2">
    <name type="scientific">Lachnellula willkommii</name>
    <dbReference type="NCBI Taxonomy" id="215461"/>
    <lineage>
        <taxon>Eukaryota</taxon>
        <taxon>Fungi</taxon>
        <taxon>Dikarya</taxon>
        <taxon>Ascomycota</taxon>
        <taxon>Pezizomycotina</taxon>
        <taxon>Leotiomycetes</taxon>
        <taxon>Helotiales</taxon>
        <taxon>Lachnaceae</taxon>
        <taxon>Lachnellula</taxon>
    </lineage>
</organism>
<gene>
    <name evidence="1" type="ORF">LAWI1_G005247</name>
</gene>
<comment type="caution">
    <text evidence="1">The sequence shown here is derived from an EMBL/GenBank/DDBJ whole genome shotgun (WGS) entry which is preliminary data.</text>
</comment>
<accession>A0A559MB62</accession>
<keyword evidence="2" id="KW-1185">Reference proteome</keyword>
<sequence length="60" mass="6833">MSLMRLLQCKPDGEIVFCEPTSSEDIEASADISKTVNTYYINKKNIVKLGAGINSIFWWY</sequence>
<protein>
    <submittedName>
        <fullName evidence="1">Uncharacterized protein</fullName>
    </submittedName>
</protein>
<evidence type="ECO:0000313" key="2">
    <source>
        <dbReference type="Proteomes" id="UP000315522"/>
    </source>
</evidence>
<dbReference type="Proteomes" id="UP000315522">
    <property type="component" value="Unassembled WGS sequence"/>
</dbReference>
<name>A0A559MB62_9HELO</name>
<proteinExistence type="predicted"/>
<dbReference type="AlphaFoldDB" id="A0A559MB62"/>
<dbReference type="EMBL" id="QGML01000946">
    <property type="protein sequence ID" value="TVY90204.1"/>
    <property type="molecule type" value="Genomic_DNA"/>
</dbReference>
<evidence type="ECO:0000313" key="1">
    <source>
        <dbReference type="EMBL" id="TVY90204.1"/>
    </source>
</evidence>
<reference evidence="1 2" key="1">
    <citation type="submission" date="2018-05" db="EMBL/GenBank/DDBJ databases">
        <title>Genome sequencing and assembly of the regulated plant pathogen Lachnellula willkommii and related sister species for the development of diagnostic species identification markers.</title>
        <authorList>
            <person name="Giroux E."/>
            <person name="Bilodeau G."/>
        </authorList>
    </citation>
    <scope>NUCLEOTIDE SEQUENCE [LARGE SCALE GENOMIC DNA]</scope>
    <source>
        <strain evidence="1 2">CBS 172.35</strain>
    </source>
</reference>